<dbReference type="GO" id="GO:0006950">
    <property type="term" value="P:response to stress"/>
    <property type="evidence" value="ECO:0007669"/>
    <property type="project" value="TreeGrafter"/>
</dbReference>
<comment type="caution">
    <text evidence="2">The sequence shown here is derived from an EMBL/GenBank/DDBJ whole genome shotgun (WGS) entry which is preliminary data.</text>
</comment>
<proteinExistence type="predicted"/>
<dbReference type="PROSITE" id="PS50995">
    <property type="entry name" value="HTH_MARR_2"/>
    <property type="match status" value="1"/>
</dbReference>
<evidence type="ECO:0000313" key="2">
    <source>
        <dbReference type="EMBL" id="PZG29439.1"/>
    </source>
</evidence>
<dbReference type="SUPFAM" id="SSF46785">
    <property type="entry name" value="Winged helix' DNA-binding domain"/>
    <property type="match status" value="1"/>
</dbReference>
<dbReference type="GO" id="GO:0003700">
    <property type="term" value="F:DNA-binding transcription factor activity"/>
    <property type="evidence" value="ECO:0007669"/>
    <property type="project" value="InterPro"/>
</dbReference>
<dbReference type="InterPro" id="IPR036390">
    <property type="entry name" value="WH_DNA-bd_sf"/>
</dbReference>
<evidence type="ECO:0000313" key="3">
    <source>
        <dbReference type="Proteomes" id="UP000248544"/>
    </source>
</evidence>
<gene>
    <name evidence="2" type="ORF">C1I98_32005</name>
</gene>
<dbReference type="PRINTS" id="PR00598">
    <property type="entry name" value="HTHMARR"/>
</dbReference>
<organism evidence="2 3">
    <name type="scientific">Spongiactinospora gelatinilytica</name>
    <dbReference type="NCBI Taxonomy" id="2666298"/>
    <lineage>
        <taxon>Bacteria</taxon>
        <taxon>Bacillati</taxon>
        <taxon>Actinomycetota</taxon>
        <taxon>Actinomycetes</taxon>
        <taxon>Streptosporangiales</taxon>
        <taxon>Streptosporangiaceae</taxon>
        <taxon>Spongiactinospora</taxon>
    </lineage>
</organism>
<sequence>MRQLQVTVLLSILGSASGQDLARHLGVGLATVSGIVDRLVRHGLAGRHEDPDDRRVRRVELTPKGKALIEEIQDTGLADLRRILDYLDLDTLRMLDLVGIRMHEAGRRLHEEEAQADSSSPPG</sequence>
<protein>
    <submittedName>
        <fullName evidence="2">MarR family transcriptional regulator</fullName>
    </submittedName>
</protein>
<dbReference type="AlphaFoldDB" id="A0A2W2FHE2"/>
<dbReference type="Proteomes" id="UP000248544">
    <property type="component" value="Unassembled WGS sequence"/>
</dbReference>
<dbReference type="Pfam" id="PF01047">
    <property type="entry name" value="MarR"/>
    <property type="match status" value="1"/>
</dbReference>
<keyword evidence="3" id="KW-1185">Reference proteome</keyword>
<dbReference type="InterPro" id="IPR039422">
    <property type="entry name" value="MarR/SlyA-like"/>
</dbReference>
<dbReference type="EMBL" id="POUA01000375">
    <property type="protein sequence ID" value="PZG29439.1"/>
    <property type="molecule type" value="Genomic_DNA"/>
</dbReference>
<evidence type="ECO:0000259" key="1">
    <source>
        <dbReference type="PROSITE" id="PS50995"/>
    </source>
</evidence>
<dbReference type="Gene3D" id="1.10.10.10">
    <property type="entry name" value="Winged helix-like DNA-binding domain superfamily/Winged helix DNA-binding domain"/>
    <property type="match status" value="1"/>
</dbReference>
<dbReference type="InterPro" id="IPR000835">
    <property type="entry name" value="HTH_MarR-typ"/>
</dbReference>
<feature type="domain" description="HTH marR-type" evidence="1">
    <location>
        <begin position="1"/>
        <end position="104"/>
    </location>
</feature>
<dbReference type="InterPro" id="IPR036388">
    <property type="entry name" value="WH-like_DNA-bd_sf"/>
</dbReference>
<dbReference type="PANTHER" id="PTHR33164">
    <property type="entry name" value="TRANSCRIPTIONAL REGULATOR, MARR FAMILY"/>
    <property type="match status" value="1"/>
</dbReference>
<reference evidence="2 3" key="1">
    <citation type="submission" date="2018-01" db="EMBL/GenBank/DDBJ databases">
        <title>Draft genome sequence of Sphaerisporangium sp. 7K107.</title>
        <authorList>
            <person name="Sahin N."/>
            <person name="Saygin H."/>
            <person name="Ay H."/>
        </authorList>
    </citation>
    <scope>NUCLEOTIDE SEQUENCE [LARGE SCALE GENOMIC DNA]</scope>
    <source>
        <strain evidence="2 3">7K107</strain>
    </source>
</reference>
<dbReference type="PANTHER" id="PTHR33164:SF57">
    <property type="entry name" value="MARR-FAMILY TRANSCRIPTIONAL REGULATOR"/>
    <property type="match status" value="1"/>
</dbReference>
<name>A0A2W2FHE2_9ACTN</name>
<accession>A0A2W2FHE2</accession>
<dbReference type="SMART" id="SM00347">
    <property type="entry name" value="HTH_MARR"/>
    <property type="match status" value="1"/>
</dbReference>